<reference evidence="1" key="1">
    <citation type="submission" date="2014-09" db="EMBL/GenBank/DDBJ databases">
        <authorList>
            <person name="Probst J Alexander"/>
        </authorList>
    </citation>
    <scope>NUCLEOTIDE SEQUENCE</scope>
</reference>
<evidence type="ECO:0000313" key="1">
    <source>
        <dbReference type="EMBL" id="CEG13742.1"/>
    </source>
</evidence>
<dbReference type="AlphaFoldDB" id="A0A098ECN0"/>
<accession>A0A098ECN0</accession>
<sequence>MNLSTFYTQSTIHQSASISVKSQQIDYNLNFNYDSTGCKGITKNEPLLL</sequence>
<name>A0A098ECN0_9ZZZZ</name>
<organism evidence="1">
    <name type="scientific">groundwater metagenome</name>
    <dbReference type="NCBI Taxonomy" id="717931"/>
    <lineage>
        <taxon>unclassified sequences</taxon>
        <taxon>metagenomes</taxon>
        <taxon>ecological metagenomes</taxon>
    </lineage>
</organism>
<proteinExistence type="predicted"/>
<protein>
    <submittedName>
        <fullName evidence="1">Uncharacterized protein</fullName>
    </submittedName>
</protein>
<gene>
    <name evidence="1" type="ORF">MSIBF_A4600001</name>
</gene>
<dbReference type="EMBL" id="CCXY01000402">
    <property type="protein sequence ID" value="CEG13742.1"/>
    <property type="molecule type" value="Genomic_DNA"/>
</dbReference>